<feature type="compositionally biased region" description="Low complexity" evidence="1">
    <location>
        <begin position="22"/>
        <end position="41"/>
    </location>
</feature>
<sequence>MVKRFNGFDFWEQRFKANQPPSSDSGSGSGCSDSGSDSDASLAITPDVSTNEDIFLVTETEQSSEPQEVNSTYQVTHSQPLIIKSVAAAHDVRNSISFLPSLDHYSQSADVLLPNSYEEKEEFLTVVKRNDSRSKRNTQPPDTRRSHSGTIFKRQSPLTIDTTNLSPEYHRQARQRHSTLPDLPAPHNPTTKPHHKHTIDGPSDCAKCLTLQTDQAFEALANALGDKRQEPITPFLLRTTKNFEAPVIRSPKPLRPRIASQHLQKAQHWADSQRDFDSSTASSLSSPMSPMMPINLTPDTDKSSLDTEIIPMGCNLDHDLGDFLEWEARNVCAYGYGTNRFSKDLTGK</sequence>
<organism evidence="2 3">
    <name type="scientific">Fusarium heterosporum</name>
    <dbReference type="NCBI Taxonomy" id="42747"/>
    <lineage>
        <taxon>Eukaryota</taxon>
        <taxon>Fungi</taxon>
        <taxon>Dikarya</taxon>
        <taxon>Ascomycota</taxon>
        <taxon>Pezizomycotina</taxon>
        <taxon>Sordariomycetes</taxon>
        <taxon>Hypocreomycetidae</taxon>
        <taxon>Hypocreales</taxon>
        <taxon>Nectriaceae</taxon>
        <taxon>Fusarium</taxon>
        <taxon>Fusarium heterosporum species complex</taxon>
    </lineage>
</organism>
<feature type="region of interest" description="Disordered" evidence="1">
    <location>
        <begin position="267"/>
        <end position="292"/>
    </location>
</feature>
<dbReference type="AlphaFoldDB" id="A0A8H5TUX8"/>
<feature type="compositionally biased region" description="Low complexity" evidence="1">
    <location>
        <begin position="278"/>
        <end position="292"/>
    </location>
</feature>
<accession>A0A8H5TUX8</accession>
<evidence type="ECO:0000256" key="1">
    <source>
        <dbReference type="SAM" id="MobiDB-lite"/>
    </source>
</evidence>
<dbReference type="EMBL" id="JAAGWQ010000032">
    <property type="protein sequence ID" value="KAF5676596.1"/>
    <property type="molecule type" value="Genomic_DNA"/>
</dbReference>
<reference evidence="2 3" key="1">
    <citation type="submission" date="2020-05" db="EMBL/GenBank/DDBJ databases">
        <title>Identification and distribution of gene clusters putatively required for synthesis of sphingolipid metabolism inhibitors in phylogenetically diverse species of the filamentous fungus Fusarium.</title>
        <authorList>
            <person name="Kim H.-S."/>
            <person name="Busman M."/>
            <person name="Brown D.W."/>
            <person name="Divon H."/>
            <person name="Uhlig S."/>
            <person name="Proctor R.H."/>
        </authorList>
    </citation>
    <scope>NUCLEOTIDE SEQUENCE [LARGE SCALE GENOMIC DNA]</scope>
    <source>
        <strain evidence="2 3">NRRL 20693</strain>
    </source>
</reference>
<keyword evidence="3" id="KW-1185">Reference proteome</keyword>
<proteinExistence type="predicted"/>
<dbReference type="OrthoDB" id="5060653at2759"/>
<gene>
    <name evidence="2" type="ORF">FHETE_2092</name>
</gene>
<feature type="region of interest" description="Disordered" evidence="1">
    <location>
        <begin position="125"/>
        <end position="200"/>
    </location>
</feature>
<name>A0A8H5TUX8_FUSHE</name>
<dbReference type="Proteomes" id="UP000567885">
    <property type="component" value="Unassembled WGS sequence"/>
</dbReference>
<protein>
    <submittedName>
        <fullName evidence="2">Uncharacterized protein</fullName>
    </submittedName>
</protein>
<feature type="compositionally biased region" description="Polar residues" evidence="1">
    <location>
        <begin position="156"/>
        <end position="166"/>
    </location>
</feature>
<feature type="region of interest" description="Disordered" evidence="1">
    <location>
        <begin position="13"/>
        <end position="50"/>
    </location>
</feature>
<evidence type="ECO:0000313" key="3">
    <source>
        <dbReference type="Proteomes" id="UP000567885"/>
    </source>
</evidence>
<comment type="caution">
    <text evidence="2">The sequence shown here is derived from an EMBL/GenBank/DDBJ whole genome shotgun (WGS) entry which is preliminary data.</text>
</comment>
<evidence type="ECO:0000313" key="2">
    <source>
        <dbReference type="EMBL" id="KAF5676596.1"/>
    </source>
</evidence>